<evidence type="ECO:0000256" key="1">
    <source>
        <dbReference type="SAM" id="SignalP"/>
    </source>
</evidence>
<organism evidence="2">
    <name type="scientific">Camponotus floridanus</name>
    <name type="common">Florida carpenter ant</name>
    <dbReference type="NCBI Taxonomy" id="104421"/>
    <lineage>
        <taxon>Eukaryota</taxon>
        <taxon>Metazoa</taxon>
        <taxon>Ecdysozoa</taxon>
        <taxon>Arthropoda</taxon>
        <taxon>Hexapoda</taxon>
        <taxon>Insecta</taxon>
        <taxon>Pterygota</taxon>
        <taxon>Neoptera</taxon>
        <taxon>Endopterygota</taxon>
        <taxon>Hymenoptera</taxon>
        <taxon>Apocrita</taxon>
        <taxon>Aculeata</taxon>
        <taxon>Formicoidea</taxon>
        <taxon>Formicidae</taxon>
        <taxon>Formicinae</taxon>
        <taxon>Camponotus</taxon>
    </lineage>
</organism>
<dbReference type="AlphaFoldDB" id="K7NC07"/>
<feature type="signal peptide" evidence="1">
    <location>
        <begin position="1"/>
        <end position="23"/>
    </location>
</feature>
<feature type="chain" id="PRO_5003908955" evidence="1">
    <location>
        <begin position="24"/>
        <end position="72"/>
    </location>
</feature>
<dbReference type="EMBL" id="HQ829848">
    <property type="protein sequence ID" value="AEM44800.1"/>
    <property type="molecule type" value="mRNA"/>
</dbReference>
<dbReference type="PROSITE" id="PS51257">
    <property type="entry name" value="PROKAR_LIPOPROTEIN"/>
    <property type="match status" value="1"/>
</dbReference>
<protein>
    <submittedName>
        <fullName evidence="2">Secapin-3</fullName>
    </submittedName>
</protein>
<proteinExistence type="evidence at transcript level"/>
<reference evidence="2" key="1">
    <citation type="submission" date="2010-12" db="EMBL/GenBank/DDBJ databases">
        <title>cDNA cloning of a secapin analogue (Camflosecapin-3) from the ant Camponotus floridanus major and minor.</title>
        <authorList>
            <person name="Zhu S."/>
            <person name="Gao B."/>
        </authorList>
    </citation>
    <scope>NUCLEOTIDE SEQUENCE</scope>
</reference>
<keyword evidence="1" id="KW-0732">Signal</keyword>
<accession>K7NC07</accession>
<sequence length="72" mass="7987">MKLFIKILLSVIFVVNIILLGACQESTEISSSQTTEIPKSIISAPKSIIVVQNRIVCPEGQRNHHGKCREIL</sequence>
<evidence type="ECO:0000313" key="2">
    <source>
        <dbReference type="EMBL" id="AEM44800.1"/>
    </source>
</evidence>
<name>K7NC07_CAMFO</name>